<feature type="compositionally biased region" description="Basic and acidic residues" evidence="1">
    <location>
        <begin position="9"/>
        <end position="24"/>
    </location>
</feature>
<evidence type="ECO:0000256" key="1">
    <source>
        <dbReference type="SAM" id="MobiDB-lite"/>
    </source>
</evidence>
<dbReference type="Gramene" id="KGN56466">
    <property type="protein sequence ID" value="KGN56466"/>
    <property type="gene ID" value="Csa_3G120450"/>
</dbReference>
<sequence length="117" mass="13394">MVEGMGNENDFKDKQEMREDHNNGEDIVESSSSSSFLPDLNLLFVFLSLISPNTNEDSNDGNGVSMKMKEIEDSTTYNIAKSSIRKKDVIEAQHESRRKVPQRLHTTIKDHRHGRKM</sequence>
<dbReference type="EMBL" id="CM002924">
    <property type="protein sequence ID" value="KGN56466.1"/>
    <property type="molecule type" value="Genomic_DNA"/>
</dbReference>
<keyword evidence="3" id="KW-1185">Reference proteome</keyword>
<reference evidence="2 3" key="1">
    <citation type="journal article" date="2009" name="Nat. Genet.">
        <title>The genome of the cucumber, Cucumis sativus L.</title>
        <authorList>
            <person name="Huang S."/>
            <person name="Li R."/>
            <person name="Zhang Z."/>
            <person name="Li L."/>
            <person name="Gu X."/>
            <person name="Fan W."/>
            <person name="Lucas W.J."/>
            <person name="Wang X."/>
            <person name="Xie B."/>
            <person name="Ni P."/>
            <person name="Ren Y."/>
            <person name="Zhu H."/>
            <person name="Li J."/>
            <person name="Lin K."/>
            <person name="Jin W."/>
            <person name="Fei Z."/>
            <person name="Li G."/>
            <person name="Staub J."/>
            <person name="Kilian A."/>
            <person name="van der Vossen E.A."/>
            <person name="Wu Y."/>
            <person name="Guo J."/>
            <person name="He J."/>
            <person name="Jia Z."/>
            <person name="Ren Y."/>
            <person name="Tian G."/>
            <person name="Lu Y."/>
            <person name="Ruan J."/>
            <person name="Qian W."/>
            <person name="Wang M."/>
            <person name="Huang Q."/>
            <person name="Li B."/>
            <person name="Xuan Z."/>
            <person name="Cao J."/>
            <person name="Asan"/>
            <person name="Wu Z."/>
            <person name="Zhang J."/>
            <person name="Cai Q."/>
            <person name="Bai Y."/>
            <person name="Zhao B."/>
            <person name="Han Y."/>
            <person name="Li Y."/>
            <person name="Li X."/>
            <person name="Wang S."/>
            <person name="Shi Q."/>
            <person name="Liu S."/>
            <person name="Cho W.K."/>
            <person name="Kim J.Y."/>
            <person name="Xu Y."/>
            <person name="Heller-Uszynska K."/>
            <person name="Miao H."/>
            <person name="Cheng Z."/>
            <person name="Zhang S."/>
            <person name="Wu J."/>
            <person name="Yang Y."/>
            <person name="Kang H."/>
            <person name="Li M."/>
            <person name="Liang H."/>
            <person name="Ren X."/>
            <person name="Shi Z."/>
            <person name="Wen M."/>
            <person name="Jian M."/>
            <person name="Yang H."/>
            <person name="Zhang G."/>
            <person name="Yang Z."/>
            <person name="Chen R."/>
            <person name="Liu S."/>
            <person name="Li J."/>
            <person name="Ma L."/>
            <person name="Liu H."/>
            <person name="Zhou Y."/>
            <person name="Zhao J."/>
            <person name="Fang X."/>
            <person name="Li G."/>
            <person name="Fang L."/>
            <person name="Li Y."/>
            <person name="Liu D."/>
            <person name="Zheng H."/>
            <person name="Zhang Y."/>
            <person name="Qin N."/>
            <person name="Li Z."/>
            <person name="Yang G."/>
            <person name="Yang S."/>
            <person name="Bolund L."/>
            <person name="Kristiansen K."/>
            <person name="Zheng H."/>
            <person name="Li S."/>
            <person name="Zhang X."/>
            <person name="Yang H."/>
            <person name="Wang J."/>
            <person name="Sun R."/>
            <person name="Zhang B."/>
            <person name="Jiang S."/>
            <person name="Wang J."/>
            <person name="Du Y."/>
            <person name="Li S."/>
        </authorList>
    </citation>
    <scope>NUCLEOTIDE SEQUENCE [LARGE SCALE GENOMIC DNA]</scope>
    <source>
        <strain evidence="3">cv. 9930</strain>
    </source>
</reference>
<proteinExistence type="predicted"/>
<reference evidence="2 3" key="3">
    <citation type="journal article" date="2010" name="BMC Genomics">
        <title>Transcriptome sequencing and comparative analysis of cucumber flowers with different sex types.</title>
        <authorList>
            <person name="Guo S."/>
            <person name="Zheng Y."/>
            <person name="Joung J.G."/>
            <person name="Liu S."/>
            <person name="Zhang Z."/>
            <person name="Crasta O.R."/>
            <person name="Sobral B.W."/>
            <person name="Xu Y."/>
            <person name="Huang S."/>
            <person name="Fei Z."/>
        </authorList>
    </citation>
    <scope>NUCLEOTIDE SEQUENCE [LARGE SCALE GENOMIC DNA]</scope>
    <source>
        <strain evidence="3">cv. 9930</strain>
    </source>
</reference>
<evidence type="ECO:0000313" key="3">
    <source>
        <dbReference type="Proteomes" id="UP000029981"/>
    </source>
</evidence>
<organism evidence="2 3">
    <name type="scientific">Cucumis sativus</name>
    <name type="common">Cucumber</name>
    <dbReference type="NCBI Taxonomy" id="3659"/>
    <lineage>
        <taxon>Eukaryota</taxon>
        <taxon>Viridiplantae</taxon>
        <taxon>Streptophyta</taxon>
        <taxon>Embryophyta</taxon>
        <taxon>Tracheophyta</taxon>
        <taxon>Spermatophyta</taxon>
        <taxon>Magnoliopsida</taxon>
        <taxon>eudicotyledons</taxon>
        <taxon>Gunneridae</taxon>
        <taxon>Pentapetalae</taxon>
        <taxon>rosids</taxon>
        <taxon>fabids</taxon>
        <taxon>Cucurbitales</taxon>
        <taxon>Cucurbitaceae</taxon>
        <taxon>Benincaseae</taxon>
        <taxon>Cucumis</taxon>
    </lineage>
</organism>
<reference evidence="2 3" key="2">
    <citation type="journal article" date="2009" name="PLoS ONE">
        <title>An integrated genetic and cytogenetic map of the cucumber genome.</title>
        <authorList>
            <person name="Ren Y."/>
            <person name="Zhang Z."/>
            <person name="Liu J."/>
            <person name="Staub J.E."/>
            <person name="Han Y."/>
            <person name="Cheng Z."/>
            <person name="Li X."/>
            <person name="Lu J."/>
            <person name="Miao H."/>
            <person name="Kang H."/>
            <person name="Xie B."/>
            <person name="Gu X."/>
            <person name="Wang X."/>
            <person name="Du Y."/>
            <person name="Jin W."/>
            <person name="Huang S."/>
        </authorList>
    </citation>
    <scope>NUCLEOTIDE SEQUENCE [LARGE SCALE GENOMIC DNA]</scope>
    <source>
        <strain evidence="3">cv. 9930</strain>
    </source>
</reference>
<accession>A0A0A0L8Q3</accession>
<gene>
    <name evidence="2" type="ORF">Csa_3G120450</name>
</gene>
<name>A0A0A0L8Q3_CUCSA</name>
<feature type="region of interest" description="Disordered" evidence="1">
    <location>
        <begin position="1"/>
        <end position="34"/>
    </location>
</feature>
<protein>
    <submittedName>
        <fullName evidence="2">Uncharacterized protein</fullName>
    </submittedName>
</protein>
<feature type="region of interest" description="Disordered" evidence="1">
    <location>
        <begin position="87"/>
        <end position="117"/>
    </location>
</feature>
<dbReference type="AlphaFoldDB" id="A0A0A0L8Q3"/>
<reference evidence="2 3" key="4">
    <citation type="journal article" date="2011" name="BMC Genomics">
        <title>RNA-Seq improves annotation of protein-coding genes in the cucumber genome.</title>
        <authorList>
            <person name="Li Z."/>
            <person name="Zhang Z."/>
            <person name="Yan P."/>
            <person name="Huang S."/>
            <person name="Fei Z."/>
            <person name="Lin K."/>
        </authorList>
    </citation>
    <scope>NUCLEOTIDE SEQUENCE [LARGE SCALE GENOMIC DNA]</scope>
    <source>
        <strain evidence="3">cv. 9930</strain>
    </source>
</reference>
<dbReference type="Proteomes" id="UP000029981">
    <property type="component" value="Chromosome 3"/>
</dbReference>
<evidence type="ECO:0000313" key="2">
    <source>
        <dbReference type="EMBL" id="KGN56466.1"/>
    </source>
</evidence>